<dbReference type="Pfam" id="PF26640">
    <property type="entry name" value="DUF8212"/>
    <property type="match status" value="1"/>
</dbReference>
<feature type="non-terminal residue" evidence="3">
    <location>
        <position position="284"/>
    </location>
</feature>
<dbReference type="AlphaFoldDB" id="A0AAN7AI06"/>
<evidence type="ECO:0000259" key="1">
    <source>
        <dbReference type="Pfam" id="PF06985"/>
    </source>
</evidence>
<proteinExistence type="predicted"/>
<keyword evidence="4" id="KW-1185">Reference proteome</keyword>
<feature type="domain" description="Heterokaryon incompatibility" evidence="1">
    <location>
        <begin position="21"/>
        <end position="129"/>
    </location>
</feature>
<dbReference type="InterPro" id="IPR058525">
    <property type="entry name" value="DUF8212"/>
</dbReference>
<reference evidence="3" key="2">
    <citation type="submission" date="2023-05" db="EMBL/GenBank/DDBJ databases">
        <authorList>
            <consortium name="Lawrence Berkeley National Laboratory"/>
            <person name="Steindorff A."/>
            <person name="Hensen N."/>
            <person name="Bonometti L."/>
            <person name="Westerberg I."/>
            <person name="Brannstrom I.O."/>
            <person name="Guillou S."/>
            <person name="Cros-Aarteil S."/>
            <person name="Calhoun S."/>
            <person name="Haridas S."/>
            <person name="Kuo A."/>
            <person name="Mondo S."/>
            <person name="Pangilinan J."/>
            <person name="Riley R."/>
            <person name="Labutti K."/>
            <person name="Andreopoulos B."/>
            <person name="Lipzen A."/>
            <person name="Chen C."/>
            <person name="Yanf M."/>
            <person name="Daum C."/>
            <person name="Ng V."/>
            <person name="Clum A."/>
            <person name="Ohm R."/>
            <person name="Martin F."/>
            <person name="Silar P."/>
            <person name="Natvig D."/>
            <person name="Lalanne C."/>
            <person name="Gautier V."/>
            <person name="Ament-Velasquez S.L."/>
            <person name="Kruys A."/>
            <person name="Hutchinson M.I."/>
            <person name="Powell A.J."/>
            <person name="Barry K."/>
            <person name="Miller A.N."/>
            <person name="Grigoriev I.V."/>
            <person name="Debuchy R."/>
            <person name="Gladieux P."/>
            <person name="Thoren M.H."/>
            <person name="Johannesson H."/>
        </authorList>
    </citation>
    <scope>NUCLEOTIDE SEQUENCE</scope>
    <source>
        <strain evidence="3">PSN309</strain>
    </source>
</reference>
<dbReference type="PANTHER" id="PTHR10622:SF10">
    <property type="entry name" value="HET DOMAIN-CONTAINING PROTEIN"/>
    <property type="match status" value="1"/>
</dbReference>
<feature type="domain" description="DUF8212" evidence="2">
    <location>
        <begin position="238"/>
        <end position="263"/>
    </location>
</feature>
<protein>
    <submittedName>
        <fullName evidence="3">Heterokaryon incompatibility protein-domain-containing protein</fullName>
    </submittedName>
</protein>
<accession>A0AAN7AI06</accession>
<sequence>MWLIETYTWKLRFFHNPPEKYAILSHAWAEEELTFQEFRSLEGVGGALAEQEARRIRNKKGFKKIQQCCHLALSNNLRLAWVDTCCIDKASSAELSESINSMFHWYKESTICYVYLEDVTSVSVTTKPNEADPYKPDEPSRWYTRGWTLQELLAPARVDFYNSSWQKIGSKWGLRKEIASITGIGELDLISYDRSRTSIAQKMSWASRRNTTRIEDAAYCLLGIFGIHMPLLYGERGNAFRRLQERLIQTSSDQSIFCWNNTSYVRAPDAGEPWGMLAGSPRDF</sequence>
<comment type="caution">
    <text evidence="3">The sequence shown here is derived from an EMBL/GenBank/DDBJ whole genome shotgun (WGS) entry which is preliminary data.</text>
</comment>
<evidence type="ECO:0000313" key="3">
    <source>
        <dbReference type="EMBL" id="KAK4187329.1"/>
    </source>
</evidence>
<gene>
    <name evidence="3" type="ORF">QBC35DRAFT_370595</name>
</gene>
<name>A0AAN7AI06_9PEZI</name>
<dbReference type="InterPro" id="IPR010730">
    <property type="entry name" value="HET"/>
</dbReference>
<evidence type="ECO:0000313" key="4">
    <source>
        <dbReference type="Proteomes" id="UP001302126"/>
    </source>
</evidence>
<reference evidence="3" key="1">
    <citation type="journal article" date="2023" name="Mol. Phylogenet. Evol.">
        <title>Genome-scale phylogeny and comparative genomics of the fungal order Sordariales.</title>
        <authorList>
            <person name="Hensen N."/>
            <person name="Bonometti L."/>
            <person name="Westerberg I."/>
            <person name="Brannstrom I.O."/>
            <person name="Guillou S."/>
            <person name="Cros-Aarteil S."/>
            <person name="Calhoun S."/>
            <person name="Haridas S."/>
            <person name="Kuo A."/>
            <person name="Mondo S."/>
            <person name="Pangilinan J."/>
            <person name="Riley R."/>
            <person name="LaButti K."/>
            <person name="Andreopoulos B."/>
            <person name="Lipzen A."/>
            <person name="Chen C."/>
            <person name="Yan M."/>
            <person name="Daum C."/>
            <person name="Ng V."/>
            <person name="Clum A."/>
            <person name="Steindorff A."/>
            <person name="Ohm R.A."/>
            <person name="Martin F."/>
            <person name="Silar P."/>
            <person name="Natvig D.O."/>
            <person name="Lalanne C."/>
            <person name="Gautier V."/>
            <person name="Ament-Velasquez S.L."/>
            <person name="Kruys A."/>
            <person name="Hutchinson M.I."/>
            <person name="Powell A.J."/>
            <person name="Barry K."/>
            <person name="Miller A.N."/>
            <person name="Grigoriev I.V."/>
            <person name="Debuchy R."/>
            <person name="Gladieux P."/>
            <person name="Hiltunen Thoren M."/>
            <person name="Johannesson H."/>
        </authorList>
    </citation>
    <scope>NUCLEOTIDE SEQUENCE</scope>
    <source>
        <strain evidence="3">PSN309</strain>
    </source>
</reference>
<dbReference type="Proteomes" id="UP001302126">
    <property type="component" value="Unassembled WGS sequence"/>
</dbReference>
<dbReference type="EMBL" id="MU864404">
    <property type="protein sequence ID" value="KAK4187329.1"/>
    <property type="molecule type" value="Genomic_DNA"/>
</dbReference>
<dbReference type="Pfam" id="PF06985">
    <property type="entry name" value="HET"/>
    <property type="match status" value="1"/>
</dbReference>
<evidence type="ECO:0000259" key="2">
    <source>
        <dbReference type="Pfam" id="PF26640"/>
    </source>
</evidence>
<organism evidence="3 4">
    <name type="scientific">Podospora australis</name>
    <dbReference type="NCBI Taxonomy" id="1536484"/>
    <lineage>
        <taxon>Eukaryota</taxon>
        <taxon>Fungi</taxon>
        <taxon>Dikarya</taxon>
        <taxon>Ascomycota</taxon>
        <taxon>Pezizomycotina</taxon>
        <taxon>Sordariomycetes</taxon>
        <taxon>Sordariomycetidae</taxon>
        <taxon>Sordariales</taxon>
        <taxon>Podosporaceae</taxon>
        <taxon>Podospora</taxon>
    </lineage>
</organism>
<dbReference type="PANTHER" id="PTHR10622">
    <property type="entry name" value="HET DOMAIN-CONTAINING PROTEIN"/>
    <property type="match status" value="1"/>
</dbReference>